<proteinExistence type="predicted"/>
<feature type="transmembrane region" description="Helical" evidence="1">
    <location>
        <begin position="21"/>
        <end position="39"/>
    </location>
</feature>
<feature type="transmembrane region" description="Helical" evidence="1">
    <location>
        <begin position="75"/>
        <end position="93"/>
    </location>
</feature>
<feature type="transmembrane region" description="Helical" evidence="1">
    <location>
        <begin position="148"/>
        <end position="169"/>
    </location>
</feature>
<keyword evidence="1" id="KW-0472">Membrane</keyword>
<feature type="transmembrane region" description="Helical" evidence="1">
    <location>
        <begin position="181"/>
        <end position="200"/>
    </location>
</feature>
<protein>
    <recommendedName>
        <fullName evidence="4">ABC transporter permease</fullName>
    </recommendedName>
</protein>
<comment type="caution">
    <text evidence="2">The sequence shown here is derived from an EMBL/GenBank/DDBJ whole genome shotgun (WGS) entry which is preliminary data.</text>
</comment>
<reference evidence="3" key="1">
    <citation type="submission" date="2017-05" db="EMBL/GenBank/DDBJ databases">
        <authorList>
            <person name="Sharma S."/>
            <person name="Sidhu C."/>
            <person name="Pinnaka A.K."/>
        </authorList>
    </citation>
    <scope>NUCLEOTIDE SEQUENCE [LARGE SCALE GENOMIC DNA]</scope>
    <source>
        <strain evidence="3">AK93</strain>
    </source>
</reference>
<feature type="transmembrane region" description="Helical" evidence="1">
    <location>
        <begin position="114"/>
        <end position="136"/>
    </location>
</feature>
<dbReference type="EMBL" id="NFZW01000007">
    <property type="protein sequence ID" value="RFA37411.1"/>
    <property type="molecule type" value="Genomic_DNA"/>
</dbReference>
<organism evidence="2 3">
    <name type="scientific">Alkalilimnicola ehrlichii</name>
    <dbReference type="NCBI Taxonomy" id="351052"/>
    <lineage>
        <taxon>Bacteria</taxon>
        <taxon>Pseudomonadati</taxon>
        <taxon>Pseudomonadota</taxon>
        <taxon>Gammaproteobacteria</taxon>
        <taxon>Chromatiales</taxon>
        <taxon>Ectothiorhodospiraceae</taxon>
        <taxon>Alkalilimnicola</taxon>
    </lineage>
</organism>
<dbReference type="GO" id="GO:0005886">
    <property type="term" value="C:plasma membrane"/>
    <property type="evidence" value="ECO:0007669"/>
    <property type="project" value="UniProtKB-SubCell"/>
</dbReference>
<keyword evidence="3" id="KW-1185">Reference proteome</keyword>
<dbReference type="AlphaFoldDB" id="A0A3E0WYZ7"/>
<dbReference type="RefSeq" id="WP_116301749.1">
    <property type="nucleotide sequence ID" value="NZ_NFZV01000006.1"/>
</dbReference>
<dbReference type="OrthoDB" id="9794512at2"/>
<dbReference type="Proteomes" id="UP000256763">
    <property type="component" value="Unassembled WGS sequence"/>
</dbReference>
<accession>A0A3E0WYZ7</accession>
<evidence type="ECO:0000313" key="3">
    <source>
        <dbReference type="Proteomes" id="UP000256763"/>
    </source>
</evidence>
<feature type="transmembrane region" description="Helical" evidence="1">
    <location>
        <begin position="232"/>
        <end position="250"/>
    </location>
</feature>
<keyword evidence="1" id="KW-0812">Transmembrane</keyword>
<sequence length="257" mass="27599">MRFDGMFAIAGREFRSLFASPLAWALLAVTQFLLAWRFLQLVDEFQLYLEPLLVQVNSPLGVTDLVVARFLGDPTLLMLLLLVLGVLAMRLITEERRSGTLQLLFSSPITATEIVLGKYLGALGFVAVLLSLWVLMPLSLMLGTSLDLARLAAAAVGLGLMAAALLAAATYISCLTVQPGVAAVGTFGIGLLFMLFHYGAGATADNSAVFEYLSSLSHYDNLLTGSVQSSSLAYFALLIIGFLAFAVRRLDALRVQS</sequence>
<name>A0A3E0WYZ7_9GAMM</name>
<gene>
    <name evidence="2" type="ORF">CAL65_08965</name>
</gene>
<evidence type="ECO:0000313" key="2">
    <source>
        <dbReference type="EMBL" id="RFA37411.1"/>
    </source>
</evidence>
<dbReference type="Pfam" id="PF12679">
    <property type="entry name" value="ABC2_membrane_2"/>
    <property type="match status" value="1"/>
</dbReference>
<evidence type="ECO:0008006" key="4">
    <source>
        <dbReference type="Google" id="ProtNLM"/>
    </source>
</evidence>
<dbReference type="PANTHER" id="PTHR43471">
    <property type="entry name" value="ABC TRANSPORTER PERMEASE"/>
    <property type="match status" value="1"/>
</dbReference>
<dbReference type="GO" id="GO:0140359">
    <property type="term" value="F:ABC-type transporter activity"/>
    <property type="evidence" value="ECO:0007669"/>
    <property type="project" value="InterPro"/>
</dbReference>
<evidence type="ECO:0000256" key="1">
    <source>
        <dbReference type="SAM" id="Phobius"/>
    </source>
</evidence>
<keyword evidence="1" id="KW-1133">Transmembrane helix</keyword>